<dbReference type="AlphaFoldDB" id="A0A512TL15"/>
<evidence type="ECO:0000313" key="3">
    <source>
        <dbReference type="Proteomes" id="UP000321089"/>
    </source>
</evidence>
<keyword evidence="1" id="KW-1133">Transmembrane helix</keyword>
<dbReference type="SUPFAM" id="SSF54523">
    <property type="entry name" value="Pili subunits"/>
    <property type="match status" value="1"/>
</dbReference>
<keyword evidence="1" id="KW-0472">Membrane</keyword>
<evidence type="ECO:0000313" key="2">
    <source>
        <dbReference type="EMBL" id="GEQ20863.1"/>
    </source>
</evidence>
<gene>
    <name evidence="2" type="ORF">CBU02nite_13690</name>
</gene>
<accession>A0A512TL15</accession>
<evidence type="ECO:0008006" key="4">
    <source>
        <dbReference type="Google" id="ProtNLM"/>
    </source>
</evidence>
<dbReference type="Gene3D" id="3.30.700.10">
    <property type="entry name" value="Glycoprotein, Type 4 Pilin"/>
    <property type="match status" value="1"/>
</dbReference>
<dbReference type="NCBIfam" id="TIGR02532">
    <property type="entry name" value="IV_pilin_GFxxxE"/>
    <property type="match status" value="1"/>
</dbReference>
<dbReference type="EMBL" id="BKBC01000013">
    <property type="protein sequence ID" value="GEQ20863.1"/>
    <property type="molecule type" value="Genomic_DNA"/>
</dbReference>
<proteinExistence type="predicted"/>
<evidence type="ECO:0000256" key="1">
    <source>
        <dbReference type="SAM" id="Phobius"/>
    </source>
</evidence>
<sequence length="288" mass="32300">MEKISSKKDGFTLLEVVISMMLITILSVGVYNAYIMIIKHTKNGQVKQEAALCGKRIVEEIKAETGNIKKNDDGDLELTINNSPITLYKNEEKYSTASNNPIDLDGYECEISLDSKKTEGSNSAEIFINNKDYTGDVLTLGENSVSDISNIDSEITVDKAVLLTIENENSVKITVGDGPEKEISIIDNKIVLDFKNYKETAKVNLRVTNKTTKLLNLYILNSKYNTRNERNVTVENIQGSLNEYYRTDYEGKRGTLYNITITISGKDSRGQEKDNLFQSSFVQNIDTN</sequence>
<reference evidence="2 3" key="1">
    <citation type="submission" date="2019-07" db="EMBL/GenBank/DDBJ databases">
        <title>Whole genome shotgun sequence of Clostridium butyricum NBRC 3858.</title>
        <authorList>
            <person name="Hosoyama A."/>
            <person name="Uohara A."/>
            <person name="Ohji S."/>
            <person name="Ichikawa N."/>
        </authorList>
    </citation>
    <scope>NUCLEOTIDE SEQUENCE [LARGE SCALE GENOMIC DNA]</scope>
    <source>
        <strain evidence="2 3">NBRC 3858</strain>
    </source>
</reference>
<dbReference type="Proteomes" id="UP000321089">
    <property type="component" value="Unassembled WGS sequence"/>
</dbReference>
<protein>
    <recommendedName>
        <fullName evidence="4">Prepilin-type N-terminal cleavage/methylation domain-containing protein</fullName>
    </recommendedName>
</protein>
<organism evidence="2 3">
    <name type="scientific">Clostridium butyricum</name>
    <dbReference type="NCBI Taxonomy" id="1492"/>
    <lineage>
        <taxon>Bacteria</taxon>
        <taxon>Bacillati</taxon>
        <taxon>Bacillota</taxon>
        <taxon>Clostridia</taxon>
        <taxon>Eubacteriales</taxon>
        <taxon>Clostridiaceae</taxon>
        <taxon>Clostridium</taxon>
    </lineage>
</organism>
<feature type="transmembrane region" description="Helical" evidence="1">
    <location>
        <begin position="12"/>
        <end position="34"/>
    </location>
</feature>
<dbReference type="InterPro" id="IPR012902">
    <property type="entry name" value="N_methyl_site"/>
</dbReference>
<name>A0A512TL15_CLOBU</name>
<comment type="caution">
    <text evidence="2">The sequence shown here is derived from an EMBL/GenBank/DDBJ whole genome shotgun (WGS) entry which is preliminary data.</text>
</comment>
<dbReference type="RefSeq" id="WP_171781610.1">
    <property type="nucleotide sequence ID" value="NZ_BKBC01000013.1"/>
</dbReference>
<dbReference type="Pfam" id="PF07963">
    <property type="entry name" value="N_methyl"/>
    <property type="match status" value="1"/>
</dbReference>
<keyword evidence="1" id="KW-0812">Transmembrane</keyword>
<dbReference type="InterPro" id="IPR045584">
    <property type="entry name" value="Pilin-like"/>
</dbReference>